<proteinExistence type="predicted"/>
<sequence>MIPKEIQVKNKAVEKLFTTGYDVSPKMIEDLLNMEGIEEDLLRILQDAASRPRFYADLPLDGGRLAPVHAILLLRQMHSDHATQLIMELLRGDAYTMELLFGDTFMLEEMWPFITFSAKKHFQTYVDMLYQGDIDPFSKLAVSSGLAQAVFYEPSVAKQVENAFRELLELFIENADALKNEEAVFEGSDADSDIEFISNFALDVSDTGFESLRPLVEELLDLQIIDTDIVDEVDLDFKARKKEIHPILKVYETFRLENESEIEKATDSNEKIKKGKPTDEA</sequence>
<dbReference type="AlphaFoldDB" id="A0A846MT48"/>
<organism evidence="2 3">
    <name type="scientific">Thermonema lapsum</name>
    <dbReference type="NCBI Taxonomy" id="28195"/>
    <lineage>
        <taxon>Bacteria</taxon>
        <taxon>Pseudomonadati</taxon>
        <taxon>Bacteroidota</taxon>
        <taxon>Cytophagia</taxon>
        <taxon>Cytophagales</taxon>
        <taxon>Thermonemataceae</taxon>
        <taxon>Thermonema</taxon>
    </lineage>
</organism>
<evidence type="ECO:0000256" key="1">
    <source>
        <dbReference type="SAM" id="MobiDB-lite"/>
    </source>
</evidence>
<name>A0A846MT48_9BACT</name>
<evidence type="ECO:0008006" key="4">
    <source>
        <dbReference type="Google" id="ProtNLM"/>
    </source>
</evidence>
<comment type="caution">
    <text evidence="2">The sequence shown here is derived from an EMBL/GenBank/DDBJ whole genome shotgun (WGS) entry which is preliminary data.</text>
</comment>
<gene>
    <name evidence="2" type="ORF">FHS56_002027</name>
</gene>
<dbReference type="Proteomes" id="UP000537126">
    <property type="component" value="Unassembled WGS sequence"/>
</dbReference>
<dbReference type="RefSeq" id="WP_166920333.1">
    <property type="nucleotide sequence ID" value="NZ_JAASRN010000003.1"/>
</dbReference>
<keyword evidence="3" id="KW-1185">Reference proteome</keyword>
<feature type="region of interest" description="Disordered" evidence="1">
    <location>
        <begin position="261"/>
        <end position="281"/>
    </location>
</feature>
<dbReference type="EMBL" id="JAASRN010000003">
    <property type="protein sequence ID" value="NIK74502.1"/>
    <property type="molecule type" value="Genomic_DNA"/>
</dbReference>
<evidence type="ECO:0000313" key="3">
    <source>
        <dbReference type="Proteomes" id="UP000537126"/>
    </source>
</evidence>
<reference evidence="2 3" key="1">
    <citation type="submission" date="2020-03" db="EMBL/GenBank/DDBJ databases">
        <title>Genomic Encyclopedia of Type Strains, Phase IV (KMG-IV): sequencing the most valuable type-strain genomes for metagenomic binning, comparative biology and taxonomic classification.</title>
        <authorList>
            <person name="Goeker M."/>
        </authorList>
    </citation>
    <scope>NUCLEOTIDE SEQUENCE [LARGE SCALE GENOMIC DNA]</scope>
    <source>
        <strain evidence="2 3">DSM 5718</strain>
    </source>
</reference>
<evidence type="ECO:0000313" key="2">
    <source>
        <dbReference type="EMBL" id="NIK74502.1"/>
    </source>
</evidence>
<accession>A0A846MT48</accession>
<protein>
    <recommendedName>
        <fullName evidence="4">DUF1186 domain-containing protein</fullName>
    </recommendedName>
</protein>